<organism evidence="2 3">
    <name type="scientific">Cellulomonas cellasea DSM 20118</name>
    <dbReference type="NCBI Taxonomy" id="1408250"/>
    <lineage>
        <taxon>Bacteria</taxon>
        <taxon>Bacillati</taxon>
        <taxon>Actinomycetota</taxon>
        <taxon>Actinomycetes</taxon>
        <taxon>Micrococcales</taxon>
        <taxon>Cellulomonadaceae</taxon>
        <taxon>Cellulomonas</taxon>
    </lineage>
</organism>
<dbReference type="Proteomes" id="UP000029833">
    <property type="component" value="Unassembled WGS sequence"/>
</dbReference>
<evidence type="ECO:0000313" key="3">
    <source>
        <dbReference type="Proteomes" id="UP000029833"/>
    </source>
</evidence>
<dbReference type="AlphaFoldDB" id="A0A0A0B975"/>
<proteinExistence type="predicted"/>
<sequence length="145" mass="15511">MDSGDLDDARAPGRAAHAAPDAPLTRAQIRARERAAAPQGLDDLYDIGRLADRLGVEHATIRVWLSRKVPWLPAPDGRLNGGAVWRASTLEGIEQRRTPGRPGRRPRTVAQLISETQSIPVVSVQAVLDPLPTSTGQVPLVAPAP</sequence>
<feature type="compositionally biased region" description="Low complexity" evidence="1">
    <location>
        <begin position="12"/>
        <end position="28"/>
    </location>
</feature>
<gene>
    <name evidence="2" type="ORF">Q760_17255</name>
</gene>
<feature type="region of interest" description="Disordered" evidence="1">
    <location>
        <begin position="1"/>
        <end position="37"/>
    </location>
</feature>
<protein>
    <submittedName>
        <fullName evidence="2">Uncharacterized protein</fullName>
    </submittedName>
</protein>
<dbReference type="SUPFAM" id="SSF46955">
    <property type="entry name" value="Putative DNA-binding domain"/>
    <property type="match status" value="1"/>
</dbReference>
<dbReference type="OrthoDB" id="4829239at2"/>
<comment type="caution">
    <text evidence="2">The sequence shown here is derived from an EMBL/GenBank/DDBJ whole genome shotgun (WGS) entry which is preliminary data.</text>
</comment>
<keyword evidence="3" id="KW-1185">Reference proteome</keyword>
<name>A0A0A0B975_9CELL</name>
<reference evidence="2 3" key="1">
    <citation type="submission" date="2013-10" db="EMBL/GenBank/DDBJ databases">
        <authorList>
            <person name="Wang G."/>
            <person name="Zhuang W."/>
        </authorList>
    </citation>
    <scope>NUCLEOTIDE SEQUENCE [LARGE SCALE GENOMIC DNA]</scope>
    <source>
        <strain evidence="2 3">DSM 20118</strain>
    </source>
</reference>
<evidence type="ECO:0000256" key="1">
    <source>
        <dbReference type="SAM" id="MobiDB-lite"/>
    </source>
</evidence>
<evidence type="ECO:0000313" key="2">
    <source>
        <dbReference type="EMBL" id="KGM01811.1"/>
    </source>
</evidence>
<accession>A0A0A0B975</accession>
<dbReference type="RefSeq" id="WP_034631058.1">
    <property type="nucleotide sequence ID" value="NZ_AXNT01000082.1"/>
</dbReference>
<dbReference type="InterPro" id="IPR009061">
    <property type="entry name" value="DNA-bd_dom_put_sf"/>
</dbReference>
<dbReference type="STRING" id="1408250.Q760_17255"/>
<dbReference type="EMBL" id="AXNT01000082">
    <property type="protein sequence ID" value="KGM01811.1"/>
    <property type="molecule type" value="Genomic_DNA"/>
</dbReference>